<protein>
    <submittedName>
        <fullName evidence="2">Na+/melibiose symporter</fullName>
    </submittedName>
</protein>
<feature type="transmembrane region" description="Helical" evidence="1">
    <location>
        <begin position="113"/>
        <end position="137"/>
    </location>
</feature>
<dbReference type="AlphaFoldDB" id="A0A2H1JZT9"/>
<feature type="transmembrane region" description="Helical" evidence="1">
    <location>
        <begin position="149"/>
        <end position="169"/>
    </location>
</feature>
<keyword evidence="1" id="KW-0812">Transmembrane</keyword>
<feature type="transmembrane region" description="Helical" evidence="1">
    <location>
        <begin position="383"/>
        <end position="405"/>
    </location>
</feature>
<dbReference type="SUPFAM" id="SSF103473">
    <property type="entry name" value="MFS general substrate transporter"/>
    <property type="match status" value="1"/>
</dbReference>
<dbReference type="Proteomes" id="UP000234342">
    <property type="component" value="Unassembled WGS sequence"/>
</dbReference>
<evidence type="ECO:0000313" key="3">
    <source>
        <dbReference type="Proteomes" id="UP000234342"/>
    </source>
</evidence>
<feature type="transmembrane region" description="Helical" evidence="1">
    <location>
        <begin position="181"/>
        <end position="206"/>
    </location>
</feature>
<feature type="transmembrane region" description="Helical" evidence="1">
    <location>
        <begin position="425"/>
        <end position="446"/>
    </location>
</feature>
<gene>
    <name evidence="2" type="ORF">BANT10_02543</name>
</gene>
<dbReference type="GO" id="GO:0015293">
    <property type="term" value="F:symporter activity"/>
    <property type="evidence" value="ECO:0007669"/>
    <property type="project" value="InterPro"/>
</dbReference>
<dbReference type="Pfam" id="PF13347">
    <property type="entry name" value="MFS_2"/>
    <property type="match status" value="1"/>
</dbReference>
<feature type="transmembrane region" description="Helical" evidence="1">
    <location>
        <begin position="17"/>
        <end position="39"/>
    </location>
</feature>
<feature type="transmembrane region" description="Helical" evidence="1">
    <location>
        <begin position="45"/>
        <end position="64"/>
    </location>
</feature>
<dbReference type="GO" id="GO:0008643">
    <property type="term" value="P:carbohydrate transport"/>
    <property type="evidence" value="ECO:0007669"/>
    <property type="project" value="InterPro"/>
</dbReference>
<accession>A0A2H1JZT9</accession>
<proteinExistence type="predicted"/>
<dbReference type="PANTHER" id="PTHR11328:SF24">
    <property type="entry name" value="MAJOR FACILITATOR SUPERFAMILY (MFS) PROFILE DOMAIN-CONTAINING PROTEIN"/>
    <property type="match status" value="1"/>
</dbReference>
<feature type="transmembrane region" description="Helical" evidence="1">
    <location>
        <begin position="251"/>
        <end position="277"/>
    </location>
</feature>
<dbReference type="InterPro" id="IPR036259">
    <property type="entry name" value="MFS_trans_sf"/>
</dbReference>
<dbReference type="InterPro" id="IPR039672">
    <property type="entry name" value="MFS_2"/>
</dbReference>
<name>A0A2H1JZT9_9MICO</name>
<keyword evidence="3" id="KW-1185">Reference proteome</keyword>
<keyword evidence="1" id="KW-0472">Membrane</keyword>
<feature type="transmembrane region" description="Helical" evidence="1">
    <location>
        <begin position="340"/>
        <end position="362"/>
    </location>
</feature>
<keyword evidence="1" id="KW-1133">Transmembrane helix</keyword>
<dbReference type="PANTHER" id="PTHR11328">
    <property type="entry name" value="MAJOR FACILITATOR SUPERFAMILY DOMAIN-CONTAINING PROTEIN"/>
    <property type="match status" value="1"/>
</dbReference>
<dbReference type="RefSeq" id="WP_101643872.1">
    <property type="nucleotide sequence ID" value="NZ_FXZE01000012.1"/>
</dbReference>
<reference evidence="3" key="1">
    <citation type="submission" date="2017-03" db="EMBL/GenBank/DDBJ databases">
        <authorList>
            <person name="Monnet C."/>
        </authorList>
    </citation>
    <scope>NUCLEOTIDE SEQUENCE [LARGE SCALE GENOMIC DNA]</scope>
    <source>
        <strain evidence="3">P10</strain>
    </source>
</reference>
<feature type="transmembrane region" description="Helical" evidence="1">
    <location>
        <begin position="283"/>
        <end position="302"/>
    </location>
</feature>
<organism evidence="2 3">
    <name type="scientific">Brevibacterium antiquum</name>
    <dbReference type="NCBI Taxonomy" id="234835"/>
    <lineage>
        <taxon>Bacteria</taxon>
        <taxon>Bacillati</taxon>
        <taxon>Actinomycetota</taxon>
        <taxon>Actinomycetes</taxon>
        <taxon>Micrococcales</taxon>
        <taxon>Brevibacteriaceae</taxon>
        <taxon>Brevibacterium</taxon>
    </lineage>
</organism>
<evidence type="ECO:0000256" key="1">
    <source>
        <dbReference type="SAM" id="Phobius"/>
    </source>
</evidence>
<dbReference type="GO" id="GO:0005886">
    <property type="term" value="C:plasma membrane"/>
    <property type="evidence" value="ECO:0007669"/>
    <property type="project" value="TreeGrafter"/>
</dbReference>
<feature type="transmembrane region" description="Helical" evidence="1">
    <location>
        <begin position="314"/>
        <end position="334"/>
    </location>
</feature>
<evidence type="ECO:0000313" key="2">
    <source>
        <dbReference type="EMBL" id="SMX93057.1"/>
    </source>
</evidence>
<feature type="transmembrane region" description="Helical" evidence="1">
    <location>
        <begin position="85"/>
        <end position="107"/>
    </location>
</feature>
<dbReference type="Gene3D" id="1.20.1250.20">
    <property type="entry name" value="MFS general substrate transporter like domains"/>
    <property type="match status" value="1"/>
</dbReference>
<dbReference type="EMBL" id="FXZE01000012">
    <property type="protein sequence ID" value="SMX93057.1"/>
    <property type="molecule type" value="Genomic_DNA"/>
</dbReference>
<sequence length="459" mass="47900">MAEQRGPSLSTKTTVRYALGSLGTGGFATLPGLVLVYYLTDTLGIAALAAGAVVTLAKVWDVVIDPVIGGLSDRALQTRGSRRAPMILGVIGLPFAFLATFSVPAGLPPAAAMAWVLIAFILAATFFSLFQVPYIALPAELTPSYSARTHLLTWRVVVLTAAILLFGGGGPEIRGLFSSPYLGYFVMALASALVIFIGIAAAITIVPKPNPEMTGSLPTGHRGVSRPVNPPLLDHYRNSWKALKGSQPFRALLATFVLQGLTTGLMLASAQFVARWILDDEGAVTLLFICLIGPALLVAPAWKSVAGRWGKERAFAIASVLFLAANLCSIPLAWAPGYWIVAPIVVAGAAYAGMQTLPLAMLPDVIAVDARTRTARAGVLGGVWTAGETAGMALGATVLTVVLALSGYVESSAGVTVVQPDSAVLGIALSFSAVPAALMILSLVTLGRYRLRKEDVEYA</sequence>